<evidence type="ECO:0000256" key="2">
    <source>
        <dbReference type="ARBA" id="ARBA00022692"/>
    </source>
</evidence>
<keyword evidence="3 5" id="KW-1133">Transmembrane helix</keyword>
<dbReference type="PANTHER" id="PTHR23502">
    <property type="entry name" value="MAJOR FACILITATOR SUPERFAMILY"/>
    <property type="match status" value="1"/>
</dbReference>
<keyword evidence="7" id="KW-1185">Reference proteome</keyword>
<accession>A0A218Z8N9</accession>
<sequence>MSIACATMGIYSIYLATFNYLADAYHRYASSALAAQSFCRNMLGGIFPLVTVQMFSALTFQGAASLLGGLAALLTVVPWILVFYGPRIRGRSKFASEVK</sequence>
<dbReference type="GO" id="GO:0022857">
    <property type="term" value="F:transmembrane transporter activity"/>
    <property type="evidence" value="ECO:0007669"/>
    <property type="project" value="TreeGrafter"/>
</dbReference>
<dbReference type="PANTHER" id="PTHR23502:SF134">
    <property type="entry name" value="MAJOR FACILITATOR SUPERFAMILY (MFS) PROFILE DOMAIN-CONTAINING PROTEIN-RELATED"/>
    <property type="match status" value="1"/>
</dbReference>
<dbReference type="EMBL" id="MZNU01000136">
    <property type="protein sequence ID" value="OWP04064.1"/>
    <property type="molecule type" value="Genomic_DNA"/>
</dbReference>
<reference evidence="6 7" key="1">
    <citation type="submission" date="2017-04" db="EMBL/GenBank/DDBJ databases">
        <title>Draft genome sequence of Marssonina coronaria NL1: causal agent of apple blotch.</title>
        <authorList>
            <person name="Cheng Q."/>
        </authorList>
    </citation>
    <scope>NUCLEOTIDE SEQUENCE [LARGE SCALE GENOMIC DNA]</scope>
    <source>
        <strain evidence="6 7">NL1</strain>
    </source>
</reference>
<dbReference type="AlphaFoldDB" id="A0A218Z8N9"/>
<evidence type="ECO:0000313" key="7">
    <source>
        <dbReference type="Proteomes" id="UP000242519"/>
    </source>
</evidence>
<dbReference type="InParanoid" id="A0A218Z8N9"/>
<dbReference type="OrthoDB" id="6770063at2759"/>
<evidence type="ECO:0000256" key="3">
    <source>
        <dbReference type="ARBA" id="ARBA00022989"/>
    </source>
</evidence>
<protein>
    <submittedName>
        <fullName evidence="6">Uncharacterized protein</fullName>
    </submittedName>
</protein>
<dbReference type="SUPFAM" id="SSF103473">
    <property type="entry name" value="MFS general substrate transporter"/>
    <property type="match status" value="1"/>
</dbReference>
<organism evidence="6 7">
    <name type="scientific">Diplocarpon coronariae</name>
    <dbReference type="NCBI Taxonomy" id="2795749"/>
    <lineage>
        <taxon>Eukaryota</taxon>
        <taxon>Fungi</taxon>
        <taxon>Dikarya</taxon>
        <taxon>Ascomycota</taxon>
        <taxon>Pezizomycotina</taxon>
        <taxon>Leotiomycetes</taxon>
        <taxon>Helotiales</taxon>
        <taxon>Drepanopezizaceae</taxon>
        <taxon>Diplocarpon</taxon>
    </lineage>
</organism>
<dbReference type="InterPro" id="IPR036259">
    <property type="entry name" value="MFS_trans_sf"/>
</dbReference>
<evidence type="ECO:0000256" key="5">
    <source>
        <dbReference type="SAM" id="Phobius"/>
    </source>
</evidence>
<evidence type="ECO:0000256" key="1">
    <source>
        <dbReference type="ARBA" id="ARBA00004141"/>
    </source>
</evidence>
<comment type="subcellular location">
    <subcellularLocation>
        <location evidence="1">Membrane</location>
        <topology evidence="1">Multi-pass membrane protein</topology>
    </subcellularLocation>
</comment>
<keyword evidence="4 5" id="KW-0472">Membrane</keyword>
<comment type="caution">
    <text evidence="6">The sequence shown here is derived from an EMBL/GenBank/DDBJ whole genome shotgun (WGS) entry which is preliminary data.</text>
</comment>
<feature type="transmembrane region" description="Helical" evidence="5">
    <location>
        <begin position="66"/>
        <end position="84"/>
    </location>
</feature>
<name>A0A218Z8N9_9HELO</name>
<proteinExistence type="predicted"/>
<evidence type="ECO:0000256" key="4">
    <source>
        <dbReference type="ARBA" id="ARBA00023136"/>
    </source>
</evidence>
<dbReference type="GO" id="GO:0005886">
    <property type="term" value="C:plasma membrane"/>
    <property type="evidence" value="ECO:0007669"/>
    <property type="project" value="TreeGrafter"/>
</dbReference>
<dbReference type="Proteomes" id="UP000242519">
    <property type="component" value="Unassembled WGS sequence"/>
</dbReference>
<dbReference type="STRING" id="503106.A0A218Z8N9"/>
<gene>
    <name evidence="6" type="ORF">B2J93_2072</name>
</gene>
<feature type="transmembrane region" description="Helical" evidence="5">
    <location>
        <begin position="42"/>
        <end position="60"/>
    </location>
</feature>
<keyword evidence="2 5" id="KW-0812">Transmembrane</keyword>
<evidence type="ECO:0000313" key="6">
    <source>
        <dbReference type="EMBL" id="OWP04064.1"/>
    </source>
</evidence>